<evidence type="ECO:0000256" key="1">
    <source>
        <dbReference type="ARBA" id="ARBA00022679"/>
    </source>
</evidence>
<dbReference type="CDD" id="cd04301">
    <property type="entry name" value="NAT_SF"/>
    <property type="match status" value="1"/>
</dbReference>
<dbReference type="InterPro" id="IPR000182">
    <property type="entry name" value="GNAT_dom"/>
</dbReference>
<dbReference type="Gene3D" id="3.40.630.30">
    <property type="match status" value="1"/>
</dbReference>
<dbReference type="Pfam" id="PF00583">
    <property type="entry name" value="Acetyltransf_1"/>
    <property type="match status" value="1"/>
</dbReference>
<evidence type="ECO:0000313" key="4">
    <source>
        <dbReference type="EMBL" id="GGA09969.1"/>
    </source>
</evidence>
<reference evidence="4" key="2">
    <citation type="submission" date="2020-09" db="EMBL/GenBank/DDBJ databases">
        <authorList>
            <person name="Sun Q."/>
            <person name="Zhou Y."/>
        </authorList>
    </citation>
    <scope>NUCLEOTIDE SEQUENCE</scope>
    <source>
        <strain evidence="4">CGMCC 1.12785</strain>
    </source>
</reference>
<keyword evidence="2" id="KW-0012">Acyltransferase</keyword>
<accession>A0A8J2TWW5</accession>
<dbReference type="PANTHER" id="PTHR43877">
    <property type="entry name" value="AMINOALKYLPHOSPHONATE N-ACETYLTRANSFERASE-RELATED-RELATED"/>
    <property type="match status" value="1"/>
</dbReference>
<evidence type="ECO:0000259" key="3">
    <source>
        <dbReference type="PROSITE" id="PS51186"/>
    </source>
</evidence>
<comment type="caution">
    <text evidence="4">The sequence shown here is derived from an EMBL/GenBank/DDBJ whole genome shotgun (WGS) entry which is preliminary data.</text>
</comment>
<evidence type="ECO:0000256" key="2">
    <source>
        <dbReference type="ARBA" id="ARBA00023315"/>
    </source>
</evidence>
<dbReference type="NCBIfam" id="TIGR01575">
    <property type="entry name" value="rimI"/>
    <property type="match status" value="1"/>
</dbReference>
<feature type="domain" description="N-acetyltransferase" evidence="3">
    <location>
        <begin position="13"/>
        <end position="157"/>
    </location>
</feature>
<dbReference type="InterPro" id="IPR050832">
    <property type="entry name" value="Bact_Acetyltransf"/>
</dbReference>
<reference evidence="4" key="1">
    <citation type="journal article" date="2014" name="Int. J. Syst. Evol. Microbiol.">
        <title>Complete genome sequence of Corynebacterium casei LMG S-19264T (=DSM 44701T), isolated from a smear-ripened cheese.</title>
        <authorList>
            <consortium name="US DOE Joint Genome Institute (JGI-PGF)"/>
            <person name="Walter F."/>
            <person name="Albersmeier A."/>
            <person name="Kalinowski J."/>
            <person name="Ruckert C."/>
        </authorList>
    </citation>
    <scope>NUCLEOTIDE SEQUENCE</scope>
    <source>
        <strain evidence="4">CGMCC 1.12785</strain>
    </source>
</reference>
<gene>
    <name evidence="4" type="primary">rimI</name>
    <name evidence="4" type="ORF">GCM10011333_10880</name>
</gene>
<name>A0A8J2TWW5_9MICO</name>
<sequence length="159" mass="17445">MPPAPAVPPDHTPRIQPMRWWHVDEVVRLDRELFAADAWAPELFWAELTTAGRSYWVAEDAGRVRGFAGLAVSGPDADVQTVGVDAAVQGRGVGRSLMSTLIDAAAGQGATRLMLEVREDAVPARRLYESLGFTVLGRRRGYYADDVTAVLMRLDVRAR</sequence>
<dbReference type="SUPFAM" id="SSF55729">
    <property type="entry name" value="Acyl-CoA N-acyltransferases (Nat)"/>
    <property type="match status" value="1"/>
</dbReference>
<keyword evidence="1" id="KW-0808">Transferase</keyword>
<dbReference type="PROSITE" id="PS51186">
    <property type="entry name" value="GNAT"/>
    <property type="match status" value="1"/>
</dbReference>
<dbReference type="Proteomes" id="UP000616114">
    <property type="component" value="Unassembled WGS sequence"/>
</dbReference>
<protein>
    <submittedName>
        <fullName evidence="4">Ribosomal-protein-alanine acetyltransferase</fullName>
    </submittedName>
</protein>
<keyword evidence="5" id="KW-1185">Reference proteome</keyword>
<dbReference type="InterPro" id="IPR016181">
    <property type="entry name" value="Acyl_CoA_acyltransferase"/>
</dbReference>
<dbReference type="AlphaFoldDB" id="A0A8J2TWW5"/>
<dbReference type="EMBL" id="BMFY01000004">
    <property type="protein sequence ID" value="GGA09969.1"/>
    <property type="molecule type" value="Genomic_DNA"/>
</dbReference>
<organism evidence="4 5">
    <name type="scientific">Sediminivirga luteola</name>
    <dbReference type="NCBI Taxonomy" id="1774748"/>
    <lineage>
        <taxon>Bacteria</taxon>
        <taxon>Bacillati</taxon>
        <taxon>Actinomycetota</taxon>
        <taxon>Actinomycetes</taxon>
        <taxon>Micrococcales</taxon>
        <taxon>Brevibacteriaceae</taxon>
        <taxon>Sediminivirga</taxon>
    </lineage>
</organism>
<dbReference type="GO" id="GO:0008080">
    <property type="term" value="F:N-acetyltransferase activity"/>
    <property type="evidence" value="ECO:0007669"/>
    <property type="project" value="InterPro"/>
</dbReference>
<evidence type="ECO:0000313" key="5">
    <source>
        <dbReference type="Proteomes" id="UP000616114"/>
    </source>
</evidence>
<dbReference type="InterPro" id="IPR006464">
    <property type="entry name" value="AcTrfase_RimI/Ard1"/>
</dbReference>
<proteinExistence type="predicted"/>